<reference evidence="4" key="1">
    <citation type="submission" date="2024-02" db="UniProtKB">
        <authorList>
            <consortium name="WormBaseParasite"/>
        </authorList>
    </citation>
    <scope>IDENTIFICATION</scope>
</reference>
<name>A0AAF3ETG3_9BILA</name>
<keyword evidence="2" id="KW-0812">Transmembrane</keyword>
<dbReference type="AlphaFoldDB" id="A0AAF3ETG3"/>
<feature type="transmembrane region" description="Helical" evidence="2">
    <location>
        <begin position="154"/>
        <end position="175"/>
    </location>
</feature>
<dbReference type="PANTHER" id="PTHR34851">
    <property type="entry name" value="PROTEIN CBG05235-RELATED"/>
    <property type="match status" value="1"/>
</dbReference>
<evidence type="ECO:0000256" key="2">
    <source>
        <dbReference type="SAM" id="Phobius"/>
    </source>
</evidence>
<dbReference type="Pfam" id="PF25093">
    <property type="entry name" value="DUF7807"/>
    <property type="match status" value="1"/>
</dbReference>
<keyword evidence="2" id="KW-1133">Transmembrane helix</keyword>
<feature type="compositionally biased region" description="Polar residues" evidence="1">
    <location>
        <begin position="68"/>
        <end position="78"/>
    </location>
</feature>
<feature type="region of interest" description="Disordered" evidence="1">
    <location>
        <begin position="56"/>
        <end position="78"/>
    </location>
</feature>
<feature type="transmembrane region" description="Helical" evidence="2">
    <location>
        <begin position="182"/>
        <end position="210"/>
    </location>
</feature>
<dbReference type="Proteomes" id="UP000887575">
    <property type="component" value="Unassembled WGS sequence"/>
</dbReference>
<feature type="transmembrane region" description="Helical" evidence="2">
    <location>
        <begin position="251"/>
        <end position="275"/>
    </location>
</feature>
<keyword evidence="3" id="KW-1185">Reference proteome</keyword>
<evidence type="ECO:0000313" key="3">
    <source>
        <dbReference type="Proteomes" id="UP000887575"/>
    </source>
</evidence>
<evidence type="ECO:0000313" key="4">
    <source>
        <dbReference type="WBParaSite" id="MBELARI_LOCUS17450"/>
    </source>
</evidence>
<evidence type="ECO:0000256" key="1">
    <source>
        <dbReference type="SAM" id="MobiDB-lite"/>
    </source>
</evidence>
<organism evidence="3 4">
    <name type="scientific">Mesorhabditis belari</name>
    <dbReference type="NCBI Taxonomy" id="2138241"/>
    <lineage>
        <taxon>Eukaryota</taxon>
        <taxon>Metazoa</taxon>
        <taxon>Ecdysozoa</taxon>
        <taxon>Nematoda</taxon>
        <taxon>Chromadorea</taxon>
        <taxon>Rhabditida</taxon>
        <taxon>Rhabditina</taxon>
        <taxon>Rhabditomorpha</taxon>
        <taxon>Rhabditoidea</taxon>
        <taxon>Rhabditidae</taxon>
        <taxon>Mesorhabditinae</taxon>
        <taxon>Mesorhabditis</taxon>
    </lineage>
</organism>
<dbReference type="PANTHER" id="PTHR34851:SF5">
    <property type="entry name" value="MARVEL DOMAIN-CONTAINING PROTEIN"/>
    <property type="match status" value="1"/>
</dbReference>
<keyword evidence="2" id="KW-0472">Membrane</keyword>
<protein>
    <submittedName>
        <fullName evidence="4">MARVEL domain-containing protein</fullName>
    </submittedName>
</protein>
<feature type="transmembrane region" description="Helical" evidence="2">
    <location>
        <begin position="129"/>
        <end position="148"/>
    </location>
</feature>
<accession>A0AAF3ETG3</accession>
<sequence>MSVAEEEMPPFVESVAEAVTPLEVTTDESPQLTRRKVVEALKLDLDELREAQPEVHVPIPNGIPPSEPGTTPYGTLSRSQSRRGSYLFALGMTAGDDIAATFTEEPFRHNAQKYQCCFHQIHCKQGARYILLIGIIAIIVNIFSMIFVHPSFELLGFQGILFIFAVIAYVFLFLAMKKENEIFLWPIIIFLVFDFLIFIAILVIAIWTLIDPKAMLAEEMNHLAFMRGNQTDLADHGLEENKQEIEIASSALVAVSALGIAICLWFLFTIVKYYLYLRDMKRARHPQTIVYHGDFKNVKVTELTQ</sequence>
<proteinExistence type="predicted"/>
<dbReference type="InterPro" id="IPR056709">
    <property type="entry name" value="DUF7807"/>
</dbReference>
<dbReference type="WBParaSite" id="MBELARI_LOCUS17450">
    <property type="protein sequence ID" value="MBELARI_LOCUS17450"/>
    <property type="gene ID" value="MBELARI_LOCUS17450"/>
</dbReference>